<evidence type="ECO:0000256" key="1">
    <source>
        <dbReference type="ARBA" id="ARBA00023015"/>
    </source>
</evidence>
<dbReference type="InterPro" id="IPR009057">
    <property type="entry name" value="Homeodomain-like_sf"/>
</dbReference>
<dbReference type="RefSeq" id="WP_342946488.1">
    <property type="nucleotide sequence ID" value="NZ_JAYMRV010000002.1"/>
</dbReference>
<feature type="domain" description="HTH araC/xylS-type" evidence="4">
    <location>
        <begin position="213"/>
        <end position="312"/>
    </location>
</feature>
<name>A0ABU9RM64_9BURK</name>
<dbReference type="InterPro" id="IPR020449">
    <property type="entry name" value="Tscrpt_reg_AraC-type_HTH"/>
</dbReference>
<dbReference type="PANTHER" id="PTHR46796">
    <property type="entry name" value="HTH-TYPE TRANSCRIPTIONAL ACTIVATOR RHAS-RELATED"/>
    <property type="match status" value="1"/>
</dbReference>
<comment type="caution">
    <text evidence="5">The sequence shown here is derived from an EMBL/GenBank/DDBJ whole genome shotgun (WGS) entry which is preliminary data.</text>
</comment>
<dbReference type="Pfam" id="PF12833">
    <property type="entry name" value="HTH_18"/>
    <property type="match status" value="1"/>
</dbReference>
<dbReference type="PANTHER" id="PTHR46796:SF6">
    <property type="entry name" value="ARAC SUBFAMILY"/>
    <property type="match status" value="1"/>
</dbReference>
<dbReference type="InterPro" id="IPR035418">
    <property type="entry name" value="AraC-bd_2"/>
</dbReference>
<keyword evidence="1" id="KW-0805">Transcription regulation</keyword>
<dbReference type="PRINTS" id="PR00032">
    <property type="entry name" value="HTHARAC"/>
</dbReference>
<dbReference type="Pfam" id="PF14525">
    <property type="entry name" value="AraC_binding_2"/>
    <property type="match status" value="1"/>
</dbReference>
<evidence type="ECO:0000256" key="3">
    <source>
        <dbReference type="ARBA" id="ARBA00023163"/>
    </source>
</evidence>
<accession>A0ABU9RM64</accession>
<protein>
    <submittedName>
        <fullName evidence="5">Helix-turn-helix domain-containing protein</fullName>
    </submittedName>
</protein>
<keyword evidence="3" id="KW-0804">Transcription</keyword>
<gene>
    <name evidence="5" type="ORF">VSR73_08810</name>
</gene>
<dbReference type="PROSITE" id="PS01124">
    <property type="entry name" value="HTH_ARAC_FAMILY_2"/>
    <property type="match status" value="1"/>
</dbReference>
<dbReference type="InterPro" id="IPR018060">
    <property type="entry name" value="HTH_AraC"/>
</dbReference>
<dbReference type="SUPFAM" id="SSF46689">
    <property type="entry name" value="Homeodomain-like"/>
    <property type="match status" value="1"/>
</dbReference>
<keyword evidence="2" id="KW-0238">DNA-binding</keyword>
<evidence type="ECO:0000313" key="5">
    <source>
        <dbReference type="EMBL" id="MEM5421165.1"/>
    </source>
</evidence>
<dbReference type="Gene3D" id="1.10.10.60">
    <property type="entry name" value="Homeodomain-like"/>
    <property type="match status" value="1"/>
</dbReference>
<dbReference type="EMBL" id="JAYMRV010000002">
    <property type="protein sequence ID" value="MEM5421165.1"/>
    <property type="molecule type" value="Genomic_DNA"/>
</dbReference>
<sequence>MNFSYSTAAVRAGHRLDYWAECVCKQLIPANANFGTQADFSGALSGHSLGSLTICHMNSGEHTFLRTEANIRAMPNEDFVALMVRSGAATMMQDDREVELLPGDIVLCDAARPFINGLMSDSTYLLRIPRAQLLSRFSGAERMMAVRIAQGRAMARLLHEMAEEAYKWQGHSGCGAAEARLASALVDTLTAAMEVQAAGSGCEAASRYDTLFDRADKYIRGHLDDGTLTSVDIALALHVSNRTLVRAFASRNTTVMHHVWQRRLEASFSILTERRVRQVSQAALQCGFNNLAHFSRAFRKAFGTTPGSLLHGEAG</sequence>
<keyword evidence="6" id="KW-1185">Reference proteome</keyword>
<proteinExistence type="predicted"/>
<evidence type="ECO:0000259" key="4">
    <source>
        <dbReference type="PROSITE" id="PS01124"/>
    </source>
</evidence>
<reference evidence="5 6" key="1">
    <citation type="submission" date="2024-01" db="EMBL/GenBank/DDBJ databases">
        <title>The diversity of rhizobia nodulating Mimosa spp. in eleven states of Brazil covering several biomes is determined by host plant, location, and edaphic factors.</title>
        <authorList>
            <person name="Rouws L."/>
            <person name="Barauna A."/>
            <person name="Beukes C."/>
            <person name="De Faria S.M."/>
            <person name="Gross E."/>
            <person name="Dos Reis Junior F.B."/>
            <person name="Simon M."/>
            <person name="Maluk M."/>
            <person name="Odee D.W."/>
            <person name="Kenicer G."/>
            <person name="Young J.P.W."/>
            <person name="Reis V.M."/>
            <person name="Zilli J."/>
            <person name="James E.K."/>
        </authorList>
    </citation>
    <scope>NUCLEOTIDE SEQUENCE [LARGE SCALE GENOMIC DNA]</scope>
    <source>
        <strain evidence="5 6">JPY167</strain>
    </source>
</reference>
<dbReference type="Proteomes" id="UP001489897">
    <property type="component" value="Unassembled WGS sequence"/>
</dbReference>
<evidence type="ECO:0000256" key="2">
    <source>
        <dbReference type="ARBA" id="ARBA00023125"/>
    </source>
</evidence>
<dbReference type="InterPro" id="IPR050204">
    <property type="entry name" value="AraC_XylS_family_regulators"/>
</dbReference>
<organism evidence="5 6">
    <name type="scientific">Paraburkholderia ferrariae</name>
    <dbReference type="NCBI Taxonomy" id="386056"/>
    <lineage>
        <taxon>Bacteria</taxon>
        <taxon>Pseudomonadati</taxon>
        <taxon>Pseudomonadota</taxon>
        <taxon>Betaproteobacteria</taxon>
        <taxon>Burkholderiales</taxon>
        <taxon>Burkholderiaceae</taxon>
        <taxon>Paraburkholderia</taxon>
    </lineage>
</organism>
<evidence type="ECO:0000313" key="6">
    <source>
        <dbReference type="Proteomes" id="UP001489897"/>
    </source>
</evidence>
<dbReference type="SMART" id="SM00342">
    <property type="entry name" value="HTH_ARAC"/>
    <property type="match status" value="1"/>
</dbReference>